<dbReference type="InterPro" id="IPR050279">
    <property type="entry name" value="Plant_def-hormone_signal"/>
</dbReference>
<evidence type="ECO:0000313" key="10">
    <source>
        <dbReference type="Proteomes" id="UP000593562"/>
    </source>
</evidence>
<evidence type="ECO:0000256" key="3">
    <source>
        <dbReference type="ARBA" id="ARBA00008594"/>
    </source>
</evidence>
<dbReference type="EMBL" id="JAAARO010000021">
    <property type="protein sequence ID" value="KAF5728727.1"/>
    <property type="molecule type" value="Genomic_DNA"/>
</dbReference>
<dbReference type="CDD" id="cd07821">
    <property type="entry name" value="PYR_PYL_RCAR_like"/>
    <property type="match status" value="1"/>
</dbReference>
<evidence type="ECO:0000256" key="7">
    <source>
        <dbReference type="ARBA" id="ARBA00023242"/>
    </source>
</evidence>
<dbReference type="GO" id="GO:0038023">
    <property type="term" value="F:signaling receptor activity"/>
    <property type="evidence" value="ECO:0007669"/>
    <property type="project" value="TreeGrafter"/>
</dbReference>
<keyword evidence="4" id="KW-0963">Cytoplasm</keyword>
<dbReference type="Gene3D" id="3.30.530.20">
    <property type="match status" value="1"/>
</dbReference>
<name>A0A7J7C4F3_TRIWF</name>
<dbReference type="Pfam" id="PF10604">
    <property type="entry name" value="Polyketide_cyc2"/>
    <property type="match status" value="1"/>
</dbReference>
<dbReference type="Proteomes" id="UP000593562">
    <property type="component" value="Unassembled WGS sequence"/>
</dbReference>
<dbReference type="InterPro" id="IPR019587">
    <property type="entry name" value="Polyketide_cyclase/dehydratase"/>
</dbReference>
<evidence type="ECO:0000256" key="8">
    <source>
        <dbReference type="ARBA" id="ARBA00023272"/>
    </source>
</evidence>
<dbReference type="InterPro" id="IPR023393">
    <property type="entry name" value="START-like_dom_sf"/>
</dbReference>
<keyword evidence="10" id="KW-1185">Reference proteome</keyword>
<dbReference type="GO" id="GO:0009738">
    <property type="term" value="P:abscisic acid-activated signaling pathway"/>
    <property type="evidence" value="ECO:0007669"/>
    <property type="project" value="UniProtKB-KW"/>
</dbReference>
<dbReference type="GO" id="GO:0005737">
    <property type="term" value="C:cytoplasm"/>
    <property type="evidence" value="ECO:0007669"/>
    <property type="project" value="UniProtKB-SubCell"/>
</dbReference>
<protein>
    <submittedName>
        <fullName evidence="9">Uncharacterized protein</fullName>
    </submittedName>
</protein>
<dbReference type="GO" id="GO:0010427">
    <property type="term" value="F:abscisic acid binding"/>
    <property type="evidence" value="ECO:0007669"/>
    <property type="project" value="TreeGrafter"/>
</dbReference>
<reference evidence="9 10" key="1">
    <citation type="journal article" date="2020" name="Nat. Commun.">
        <title>Genome of Tripterygium wilfordii and identification of cytochrome P450 involved in triptolide biosynthesis.</title>
        <authorList>
            <person name="Tu L."/>
            <person name="Su P."/>
            <person name="Zhang Z."/>
            <person name="Gao L."/>
            <person name="Wang J."/>
            <person name="Hu T."/>
            <person name="Zhou J."/>
            <person name="Zhang Y."/>
            <person name="Zhao Y."/>
            <person name="Liu Y."/>
            <person name="Song Y."/>
            <person name="Tong Y."/>
            <person name="Lu Y."/>
            <person name="Yang J."/>
            <person name="Xu C."/>
            <person name="Jia M."/>
            <person name="Peters R.J."/>
            <person name="Huang L."/>
            <person name="Gao W."/>
        </authorList>
    </citation>
    <scope>NUCLEOTIDE SEQUENCE [LARGE SCALE GENOMIC DNA]</scope>
    <source>
        <strain evidence="10">cv. XIE 37</strain>
        <tissue evidence="9">Leaf</tissue>
    </source>
</reference>
<evidence type="ECO:0000256" key="2">
    <source>
        <dbReference type="ARBA" id="ARBA00004496"/>
    </source>
</evidence>
<evidence type="ECO:0000313" key="9">
    <source>
        <dbReference type="EMBL" id="KAF5728727.1"/>
    </source>
</evidence>
<keyword evidence="6" id="KW-0675">Receptor</keyword>
<dbReference type="GO" id="GO:0005634">
    <property type="term" value="C:nucleus"/>
    <property type="evidence" value="ECO:0007669"/>
    <property type="project" value="UniProtKB-SubCell"/>
</dbReference>
<evidence type="ECO:0000256" key="5">
    <source>
        <dbReference type="ARBA" id="ARBA00022682"/>
    </source>
</evidence>
<gene>
    <name evidence="9" type="ORF">HS088_TW21G00877</name>
</gene>
<accession>A0A7J7C4F3</accession>
<sequence>MISNYHTPDLSPNQCGSNLVQIISSPLPPVWSRVRSFNNPQAYKQFIKSCEMCSGNGGVGSVREVVVVSGLPAETSIERLDRLDDGLHVMVVSIIGGDHRLVNYRATTTLHEIEESGGGKTVVIESYVVDVPSDSCKEDTCTFANTIIGCNLRSLARIAEKMAQAQSL</sequence>
<dbReference type="InParanoid" id="A0A7J7C4F3"/>
<dbReference type="PANTHER" id="PTHR31213">
    <property type="entry name" value="OS08G0374000 PROTEIN-RELATED"/>
    <property type="match status" value="1"/>
</dbReference>
<evidence type="ECO:0000256" key="4">
    <source>
        <dbReference type="ARBA" id="ARBA00022490"/>
    </source>
</evidence>
<dbReference type="GO" id="GO:0004864">
    <property type="term" value="F:protein phosphatase inhibitor activity"/>
    <property type="evidence" value="ECO:0007669"/>
    <property type="project" value="UniProtKB-KW"/>
</dbReference>
<dbReference type="FunCoup" id="A0A7J7C4F3">
    <property type="interactions" value="269"/>
</dbReference>
<evidence type="ECO:0000256" key="1">
    <source>
        <dbReference type="ARBA" id="ARBA00004123"/>
    </source>
</evidence>
<comment type="similarity">
    <text evidence="3">Belongs to the PYR/PYL/RCAR abscisic acid intracellular receptor family.</text>
</comment>
<dbReference type="PANTHER" id="PTHR31213:SF82">
    <property type="entry name" value="ABSCISIC ACID RECEPTOR PYL11-RELATED"/>
    <property type="match status" value="1"/>
</dbReference>
<comment type="subcellular location">
    <subcellularLocation>
        <location evidence="2">Cytoplasm</location>
    </subcellularLocation>
    <subcellularLocation>
        <location evidence="1">Nucleus</location>
    </subcellularLocation>
</comment>
<keyword evidence="5" id="KW-0938">Abscisic acid signaling pathway</keyword>
<keyword evidence="8" id="KW-0650">Protein phosphatase inhibitor</keyword>
<organism evidence="9 10">
    <name type="scientific">Tripterygium wilfordii</name>
    <name type="common">Thunder God vine</name>
    <dbReference type="NCBI Taxonomy" id="458696"/>
    <lineage>
        <taxon>Eukaryota</taxon>
        <taxon>Viridiplantae</taxon>
        <taxon>Streptophyta</taxon>
        <taxon>Embryophyta</taxon>
        <taxon>Tracheophyta</taxon>
        <taxon>Spermatophyta</taxon>
        <taxon>Magnoliopsida</taxon>
        <taxon>eudicotyledons</taxon>
        <taxon>Gunneridae</taxon>
        <taxon>Pentapetalae</taxon>
        <taxon>rosids</taxon>
        <taxon>fabids</taxon>
        <taxon>Celastrales</taxon>
        <taxon>Celastraceae</taxon>
        <taxon>Tripterygium</taxon>
    </lineage>
</organism>
<keyword evidence="7" id="KW-0539">Nucleus</keyword>
<proteinExistence type="inferred from homology"/>
<comment type="caution">
    <text evidence="9">The sequence shown here is derived from an EMBL/GenBank/DDBJ whole genome shotgun (WGS) entry which is preliminary data.</text>
</comment>
<evidence type="ECO:0000256" key="6">
    <source>
        <dbReference type="ARBA" id="ARBA00023170"/>
    </source>
</evidence>
<dbReference type="AlphaFoldDB" id="A0A7J7C4F3"/>
<dbReference type="SUPFAM" id="SSF55961">
    <property type="entry name" value="Bet v1-like"/>
    <property type="match status" value="1"/>
</dbReference>